<dbReference type="PANTHER" id="PTHR45339:SF1">
    <property type="entry name" value="HYBRID SIGNAL TRANSDUCTION HISTIDINE KINASE J"/>
    <property type="match status" value="1"/>
</dbReference>
<evidence type="ECO:0000256" key="11">
    <source>
        <dbReference type="ARBA" id="ARBA00023136"/>
    </source>
</evidence>
<dbReference type="AlphaFoldDB" id="A0A563W2W1"/>
<dbReference type="InterPro" id="IPR003661">
    <property type="entry name" value="HisK_dim/P_dom"/>
</dbReference>
<dbReference type="InterPro" id="IPR036890">
    <property type="entry name" value="HATPase_C_sf"/>
</dbReference>
<evidence type="ECO:0000313" key="21">
    <source>
        <dbReference type="Proteomes" id="UP000320055"/>
    </source>
</evidence>
<gene>
    <name evidence="20" type="ORF">H1P_670012</name>
</gene>
<dbReference type="RefSeq" id="WP_144867309.1">
    <property type="nucleotide sequence ID" value="NZ_LR213826.1"/>
</dbReference>
<evidence type="ECO:0000256" key="4">
    <source>
        <dbReference type="ARBA" id="ARBA00012438"/>
    </source>
</evidence>
<keyword evidence="21" id="KW-1185">Reference proteome</keyword>
<evidence type="ECO:0000256" key="3">
    <source>
        <dbReference type="ARBA" id="ARBA00006402"/>
    </source>
</evidence>
<dbReference type="OrthoDB" id="502671at2"/>
<dbReference type="SUPFAM" id="SSF55785">
    <property type="entry name" value="PYP-like sensor domain (PAS domain)"/>
    <property type="match status" value="1"/>
</dbReference>
<dbReference type="InterPro" id="IPR001789">
    <property type="entry name" value="Sig_transdc_resp-reg_receiver"/>
</dbReference>
<evidence type="ECO:0000256" key="5">
    <source>
        <dbReference type="ARBA" id="ARBA00022553"/>
    </source>
</evidence>
<dbReference type="InterPro" id="IPR003594">
    <property type="entry name" value="HATPase_dom"/>
</dbReference>
<feature type="domain" description="PAC" evidence="19">
    <location>
        <begin position="291"/>
        <end position="343"/>
    </location>
</feature>
<dbReference type="Gene3D" id="3.30.200.20">
    <property type="entry name" value="Phosphorylase Kinase, domain 1"/>
    <property type="match status" value="1"/>
</dbReference>
<evidence type="ECO:0000256" key="1">
    <source>
        <dbReference type="ARBA" id="ARBA00000085"/>
    </source>
</evidence>
<dbReference type="Pfam" id="PF02518">
    <property type="entry name" value="HATPase_c"/>
    <property type="match status" value="1"/>
</dbReference>
<dbReference type="InterPro" id="IPR036097">
    <property type="entry name" value="HisK_dim/P_sf"/>
</dbReference>
<organism evidence="20 21">
    <name type="scientific">Hyella patelloides LEGE 07179</name>
    <dbReference type="NCBI Taxonomy" id="945734"/>
    <lineage>
        <taxon>Bacteria</taxon>
        <taxon>Bacillati</taxon>
        <taxon>Cyanobacteriota</taxon>
        <taxon>Cyanophyceae</taxon>
        <taxon>Pleurocapsales</taxon>
        <taxon>Hyellaceae</taxon>
        <taxon>Hyella</taxon>
    </lineage>
</organism>
<dbReference type="InterPro" id="IPR000719">
    <property type="entry name" value="Prot_kinase_dom"/>
</dbReference>
<dbReference type="SMART" id="SM00387">
    <property type="entry name" value="HATPase_c"/>
    <property type="match status" value="1"/>
</dbReference>
<dbReference type="Pfam" id="PF00072">
    <property type="entry name" value="Response_reg"/>
    <property type="match status" value="1"/>
</dbReference>
<dbReference type="PROSITE" id="PS50109">
    <property type="entry name" value="HIS_KIN"/>
    <property type="match status" value="1"/>
</dbReference>
<dbReference type="GO" id="GO:0005524">
    <property type="term" value="F:ATP binding"/>
    <property type="evidence" value="ECO:0007669"/>
    <property type="project" value="UniProtKB-KW"/>
</dbReference>
<comment type="similarity">
    <text evidence="3">In the N-terminal section; belongs to the phytochrome family.</text>
</comment>
<evidence type="ECO:0000256" key="15">
    <source>
        <dbReference type="SAM" id="Coils"/>
    </source>
</evidence>
<dbReference type="InterPro" id="IPR011006">
    <property type="entry name" value="CheY-like_superfamily"/>
</dbReference>
<dbReference type="NCBIfam" id="TIGR00229">
    <property type="entry name" value="sensory_box"/>
    <property type="match status" value="1"/>
</dbReference>
<dbReference type="InterPro" id="IPR005467">
    <property type="entry name" value="His_kinase_dom"/>
</dbReference>
<feature type="modified residue" description="4-aspartylphosphate" evidence="14">
    <location>
        <position position="809"/>
    </location>
</feature>
<dbReference type="Pfam" id="PF08448">
    <property type="entry name" value="PAS_4"/>
    <property type="match status" value="1"/>
</dbReference>
<dbReference type="CDD" id="cd17546">
    <property type="entry name" value="REC_hyHK_CKI1_RcsC-like"/>
    <property type="match status" value="1"/>
</dbReference>
<evidence type="ECO:0000256" key="14">
    <source>
        <dbReference type="PROSITE-ProRule" id="PRU00169"/>
    </source>
</evidence>
<dbReference type="Pfam" id="PF00069">
    <property type="entry name" value="Pkinase"/>
    <property type="match status" value="1"/>
</dbReference>
<accession>A0A563W2W1</accession>
<keyword evidence="12" id="KW-0131">Cell cycle</keyword>
<dbReference type="InterPro" id="IPR011009">
    <property type="entry name" value="Kinase-like_dom_sf"/>
</dbReference>
<dbReference type="GO" id="GO:0000155">
    <property type="term" value="F:phosphorelay sensor kinase activity"/>
    <property type="evidence" value="ECO:0007669"/>
    <property type="project" value="InterPro"/>
</dbReference>
<dbReference type="Gene3D" id="3.30.565.10">
    <property type="entry name" value="Histidine kinase-like ATPase, C-terminal domain"/>
    <property type="match status" value="1"/>
</dbReference>
<dbReference type="FunFam" id="3.30.565.10:FF:000010">
    <property type="entry name" value="Sensor histidine kinase RcsC"/>
    <property type="match status" value="1"/>
</dbReference>
<dbReference type="EMBL" id="CAACVJ010000634">
    <property type="protein sequence ID" value="VEP17990.1"/>
    <property type="molecule type" value="Genomic_DNA"/>
</dbReference>
<dbReference type="InterPro" id="IPR000700">
    <property type="entry name" value="PAS-assoc_C"/>
</dbReference>
<evidence type="ECO:0000259" key="17">
    <source>
        <dbReference type="PROSITE" id="PS50109"/>
    </source>
</evidence>
<dbReference type="EC" id="2.7.13.3" evidence="4"/>
<dbReference type="PANTHER" id="PTHR45339">
    <property type="entry name" value="HYBRID SIGNAL TRANSDUCTION HISTIDINE KINASE J"/>
    <property type="match status" value="1"/>
</dbReference>
<dbReference type="InterPro" id="IPR013656">
    <property type="entry name" value="PAS_4"/>
</dbReference>
<evidence type="ECO:0000256" key="8">
    <source>
        <dbReference type="ARBA" id="ARBA00022777"/>
    </source>
</evidence>
<dbReference type="SUPFAM" id="SSF55874">
    <property type="entry name" value="ATPase domain of HSP90 chaperone/DNA topoisomerase II/histidine kinase"/>
    <property type="match status" value="1"/>
</dbReference>
<evidence type="ECO:0000313" key="20">
    <source>
        <dbReference type="EMBL" id="VEP17990.1"/>
    </source>
</evidence>
<feature type="coiled-coil region" evidence="15">
    <location>
        <begin position="460"/>
        <end position="515"/>
    </location>
</feature>
<dbReference type="PROSITE" id="PS50110">
    <property type="entry name" value="RESPONSE_REGULATORY"/>
    <property type="match status" value="1"/>
</dbReference>
<name>A0A563W2W1_9CYAN</name>
<dbReference type="SUPFAM" id="SSF52172">
    <property type="entry name" value="CheY-like"/>
    <property type="match status" value="1"/>
</dbReference>
<dbReference type="FunFam" id="1.10.287.130:FF:000038">
    <property type="entry name" value="Sensory transduction histidine kinase"/>
    <property type="match status" value="1"/>
</dbReference>
<comment type="catalytic activity">
    <reaction evidence="1">
        <text>ATP + protein L-histidine = ADP + protein N-phospho-L-histidine.</text>
        <dbReference type="EC" id="2.7.13.3"/>
    </reaction>
</comment>
<dbReference type="Gene3D" id="3.30.450.20">
    <property type="entry name" value="PAS domain"/>
    <property type="match status" value="2"/>
</dbReference>
<dbReference type="InterPro" id="IPR004358">
    <property type="entry name" value="Sig_transdc_His_kin-like_C"/>
</dbReference>
<dbReference type="Gene3D" id="3.40.50.2300">
    <property type="match status" value="1"/>
</dbReference>
<feature type="domain" description="Response regulatory" evidence="18">
    <location>
        <begin position="760"/>
        <end position="876"/>
    </location>
</feature>
<keyword evidence="11" id="KW-0472">Membrane</keyword>
<dbReference type="PRINTS" id="PR00344">
    <property type="entry name" value="BCTRLSENSOR"/>
</dbReference>
<dbReference type="SMART" id="SM00448">
    <property type="entry name" value="REC"/>
    <property type="match status" value="1"/>
</dbReference>
<sequence>MFNGYQIIQQIHETANSLVYRGIREQDSTSVIIKLIKDNEPKSEIIFHYRREYEILRSLNVSGIIKAYDLKQHGHRLAIILEDFQGKSLQSLFNRILWETGKFLSISIKISEALAAIHTANVIHKNINPSNIVFNPHTGQLKFIDFGIATVLSRENSAVKDPDCLEGTLAYISPEQIERMNLILDYRTDLYSLGVMFYELITQELPFACDEQMKLIHSHLAIQPKPPHQINSVIPPIVSQIVMKLMAKNAEDRYQSALELKSDLEYCLIQWQETGTIQEFELEQRAIGDRTLVEEKIFKQDEGDRWLESTHTPSINSQEKIVGTVGTAVDISDCQAAEQKLYQSQQLLQLVLDTIPQFVFWKDINSVYLGCNQKFANVAGLNSPKEIIGKTDYDLAWKPEESQFFIECDRSVMSSGLAELGIVEPVLTAEGVQTWVQTNKSPLRDADGTVIGILGAYQDITKEKEAEQALKGLNEELENRVAERTAALAATNKALAEAKELADSANQAKSEFLANMSHELRTPLNAILGFTQIMKRDKSATQSQLEKLAIINRSGEHLLALINDVLDMSKIEAGQAELNLQSFDLHYLLNTTKTMLEFKFDSKGLKLLFERHPDIPKYIRTDEQKLRQVLINLLNNALKFTTEGSVILRVQKAPTDNQTLFFEIEDTGAGILPEELDTLFEAFTQTETGRTSKEGTGLGLPISRKFVQLMGGDISVSSELGKGTIVKFSIVAEPGIEEELMSSKPTKKVMGLKPNQPIYRILVVDDISENRQIVVQLLEPMGFEIQEAANGDEAIRIWSEWQPHLILMDMRMPIIDGYEATKRIRSHLENRRTYIIALTASSFEEEKAIVLATGCDDFIRKPFKEEVLFDKIKQYLGASYVYATNAQSEAIQSDVALESISLDVMPREWLSQLEKAAFVLDEKTLADLLSQIPDEHTSIAKALQKKIDDFAFDDVVNLVQQTISS</sequence>
<evidence type="ECO:0000256" key="7">
    <source>
        <dbReference type="ARBA" id="ARBA00022741"/>
    </source>
</evidence>
<dbReference type="PROSITE" id="PS50011">
    <property type="entry name" value="PROTEIN_KINASE_DOM"/>
    <property type="match status" value="1"/>
</dbReference>
<keyword evidence="6 20" id="KW-0808">Transferase</keyword>
<dbReference type="Gene3D" id="1.10.510.10">
    <property type="entry name" value="Transferase(Phosphotransferase) domain 1"/>
    <property type="match status" value="1"/>
</dbReference>
<dbReference type="Gene3D" id="1.10.287.130">
    <property type="match status" value="1"/>
</dbReference>
<dbReference type="Pfam" id="PF00512">
    <property type="entry name" value="HisKA"/>
    <property type="match status" value="1"/>
</dbReference>
<dbReference type="SUPFAM" id="SSF56112">
    <property type="entry name" value="Protein kinase-like (PK-like)"/>
    <property type="match status" value="1"/>
</dbReference>
<feature type="domain" description="PAC" evidence="19">
    <location>
        <begin position="416"/>
        <end position="472"/>
    </location>
</feature>
<evidence type="ECO:0000256" key="2">
    <source>
        <dbReference type="ARBA" id="ARBA00004370"/>
    </source>
</evidence>
<dbReference type="Proteomes" id="UP000320055">
    <property type="component" value="Unassembled WGS sequence"/>
</dbReference>
<dbReference type="InterPro" id="IPR000014">
    <property type="entry name" value="PAS"/>
</dbReference>
<dbReference type="InterPro" id="IPR035965">
    <property type="entry name" value="PAS-like_dom_sf"/>
</dbReference>
<dbReference type="CDD" id="cd16922">
    <property type="entry name" value="HATPase_EvgS-ArcB-TorS-like"/>
    <property type="match status" value="1"/>
</dbReference>
<evidence type="ECO:0000259" key="16">
    <source>
        <dbReference type="PROSITE" id="PS50011"/>
    </source>
</evidence>
<dbReference type="CDD" id="cd14014">
    <property type="entry name" value="STKc_PknB_like"/>
    <property type="match status" value="1"/>
</dbReference>
<protein>
    <recommendedName>
        <fullName evidence="13">Circadian input-output histidine kinase CikA</fullName>
        <ecNumber evidence="4">2.7.13.3</ecNumber>
    </recommendedName>
</protein>
<evidence type="ECO:0000256" key="6">
    <source>
        <dbReference type="ARBA" id="ARBA00022679"/>
    </source>
</evidence>
<keyword evidence="5 14" id="KW-0597">Phosphoprotein</keyword>
<dbReference type="CDD" id="cd00082">
    <property type="entry name" value="HisKA"/>
    <property type="match status" value="1"/>
</dbReference>
<dbReference type="GO" id="GO:0016020">
    <property type="term" value="C:membrane"/>
    <property type="evidence" value="ECO:0007669"/>
    <property type="project" value="UniProtKB-SubCell"/>
</dbReference>
<keyword evidence="7" id="KW-0547">Nucleotide-binding</keyword>
<dbReference type="SUPFAM" id="SSF47384">
    <property type="entry name" value="Homodimeric domain of signal transducing histidine kinase"/>
    <property type="match status" value="1"/>
</dbReference>
<evidence type="ECO:0000256" key="9">
    <source>
        <dbReference type="ARBA" id="ARBA00022840"/>
    </source>
</evidence>
<reference evidence="20 21" key="1">
    <citation type="submission" date="2019-01" db="EMBL/GenBank/DDBJ databases">
        <authorList>
            <person name="Brito A."/>
        </authorList>
    </citation>
    <scope>NUCLEOTIDE SEQUENCE [LARGE SCALE GENOMIC DNA]</scope>
    <source>
        <strain evidence="20">1</strain>
    </source>
</reference>
<proteinExistence type="inferred from homology"/>
<dbReference type="CDD" id="cd00130">
    <property type="entry name" value="PAS"/>
    <property type="match status" value="1"/>
</dbReference>
<dbReference type="SMART" id="SM00388">
    <property type="entry name" value="HisKA"/>
    <property type="match status" value="1"/>
</dbReference>
<evidence type="ECO:0000259" key="18">
    <source>
        <dbReference type="PROSITE" id="PS50110"/>
    </source>
</evidence>
<keyword evidence="8 20" id="KW-0418">Kinase</keyword>
<feature type="domain" description="Protein kinase" evidence="16">
    <location>
        <begin position="5"/>
        <end position="269"/>
    </location>
</feature>
<dbReference type="PROSITE" id="PS50113">
    <property type="entry name" value="PAC"/>
    <property type="match status" value="2"/>
</dbReference>
<keyword evidence="15" id="KW-0175">Coiled coil</keyword>
<feature type="domain" description="Histidine kinase" evidence="17">
    <location>
        <begin position="515"/>
        <end position="734"/>
    </location>
</feature>
<comment type="subcellular location">
    <subcellularLocation>
        <location evidence="2">Membrane</location>
    </subcellularLocation>
</comment>
<evidence type="ECO:0000256" key="13">
    <source>
        <dbReference type="ARBA" id="ARBA00074306"/>
    </source>
</evidence>
<evidence type="ECO:0000256" key="10">
    <source>
        <dbReference type="ARBA" id="ARBA00023012"/>
    </source>
</evidence>
<keyword evidence="9" id="KW-0067">ATP-binding</keyword>
<keyword evidence="10" id="KW-0902">Two-component regulatory system</keyword>
<evidence type="ECO:0000259" key="19">
    <source>
        <dbReference type="PROSITE" id="PS50113"/>
    </source>
</evidence>
<evidence type="ECO:0000256" key="12">
    <source>
        <dbReference type="ARBA" id="ARBA00023306"/>
    </source>
</evidence>